<gene>
    <name evidence="2" type="ORF">QTJ16_000016</name>
</gene>
<keyword evidence="3" id="KW-1185">Reference proteome</keyword>
<dbReference type="Proteomes" id="UP001285354">
    <property type="component" value="Unassembled WGS sequence"/>
</dbReference>
<evidence type="ECO:0000313" key="3">
    <source>
        <dbReference type="Proteomes" id="UP001285354"/>
    </source>
</evidence>
<organism evidence="2 3">
    <name type="scientific">Diplocarpon rosae</name>
    <dbReference type="NCBI Taxonomy" id="946125"/>
    <lineage>
        <taxon>Eukaryota</taxon>
        <taxon>Fungi</taxon>
        <taxon>Dikarya</taxon>
        <taxon>Ascomycota</taxon>
        <taxon>Pezizomycotina</taxon>
        <taxon>Leotiomycetes</taxon>
        <taxon>Helotiales</taxon>
        <taxon>Drepanopezizaceae</taxon>
        <taxon>Diplocarpon</taxon>
    </lineage>
</organism>
<name>A0AAD9T471_9HELO</name>
<protein>
    <submittedName>
        <fullName evidence="2">Uncharacterized protein</fullName>
    </submittedName>
</protein>
<evidence type="ECO:0000256" key="1">
    <source>
        <dbReference type="SAM" id="MobiDB-lite"/>
    </source>
</evidence>
<proteinExistence type="predicted"/>
<reference evidence="2" key="1">
    <citation type="submission" date="2023-06" db="EMBL/GenBank/DDBJ databases">
        <title>Draft genome of Marssonina rosae.</title>
        <authorList>
            <person name="Cheng Q."/>
        </authorList>
    </citation>
    <scope>NUCLEOTIDE SEQUENCE</scope>
    <source>
        <strain evidence="2">R4</strain>
    </source>
</reference>
<feature type="region of interest" description="Disordered" evidence="1">
    <location>
        <begin position="360"/>
        <end position="424"/>
    </location>
</feature>
<dbReference type="AlphaFoldDB" id="A0AAD9T471"/>
<dbReference type="EMBL" id="JAUBYV010000001">
    <property type="protein sequence ID" value="KAK2629196.1"/>
    <property type="molecule type" value="Genomic_DNA"/>
</dbReference>
<feature type="compositionally biased region" description="Polar residues" evidence="1">
    <location>
        <begin position="377"/>
        <end position="391"/>
    </location>
</feature>
<sequence>MSAEKPAGMASGDPTKQITTLFQTVHQAKGDVFPFKQPYMQDLTAIPEERSDSPFKQPKNAPAKAFFPAEFTPDPVFDEFIKSWPEYGTIWAGMHIWYKKWFDATGIFEDDDDLADFIRSLCMSSTLLQMNTSYSVLLNWFKKKNLRDDGLHKYFHEDVIESFAQYVWYARVEGMERELMAGKQAFGSDFSGMGSSREAFEDRMIQLAHDTAANEQAWTLKLYGELEEARTRANYSPISDAEVERRDVLHEDINDAANTQSLSCVSYGKISAGGGGPAGEPSDADKRDRFFYARSAMDGTPEGSKTEAEKCMATSATGDPSGFGSGIGVDHGISYEGVDEDLTEGLRQSLACLLIQTSGDAVDDDGAEGSKEKESKASNSLEKYTQGSLDSGSDFEPNDPHASSTKRDMRPAVSPKGKGKMKET</sequence>
<feature type="region of interest" description="Disordered" evidence="1">
    <location>
        <begin position="296"/>
        <end position="323"/>
    </location>
</feature>
<evidence type="ECO:0000313" key="2">
    <source>
        <dbReference type="EMBL" id="KAK2629196.1"/>
    </source>
</evidence>
<comment type="caution">
    <text evidence="2">The sequence shown here is derived from an EMBL/GenBank/DDBJ whole genome shotgun (WGS) entry which is preliminary data.</text>
</comment>
<accession>A0AAD9T471</accession>